<dbReference type="GO" id="GO:0005886">
    <property type="term" value="C:plasma membrane"/>
    <property type="evidence" value="ECO:0007669"/>
    <property type="project" value="UniProtKB-SubCell"/>
</dbReference>
<feature type="transmembrane region" description="Helical" evidence="6">
    <location>
        <begin position="125"/>
        <end position="146"/>
    </location>
</feature>
<comment type="subcellular location">
    <subcellularLocation>
        <location evidence="1">Cell membrane</location>
        <topology evidence="1">Multi-pass membrane protein</topology>
    </subcellularLocation>
</comment>
<dbReference type="Proteomes" id="UP000256329">
    <property type="component" value="Unassembled WGS sequence"/>
</dbReference>
<evidence type="ECO:0000256" key="4">
    <source>
        <dbReference type="ARBA" id="ARBA00022989"/>
    </source>
</evidence>
<gene>
    <name evidence="7" type="ORF">DXX99_03035</name>
</gene>
<dbReference type="AlphaFoldDB" id="A0A3D8P6T5"/>
<keyword evidence="3 6" id="KW-0812">Transmembrane</keyword>
<dbReference type="GO" id="GO:0044341">
    <property type="term" value="P:sodium-dependent phosphate transport"/>
    <property type="evidence" value="ECO:0007669"/>
    <property type="project" value="InterPro"/>
</dbReference>
<dbReference type="RefSeq" id="WP_115792039.1">
    <property type="nucleotide sequence ID" value="NZ_QSLN01000002.1"/>
</dbReference>
<dbReference type="OrthoDB" id="9763003at2"/>
<feature type="transmembrane region" description="Helical" evidence="6">
    <location>
        <begin position="234"/>
        <end position="255"/>
    </location>
</feature>
<dbReference type="EMBL" id="QSLN01000002">
    <property type="protein sequence ID" value="RDV84297.1"/>
    <property type="molecule type" value="Genomic_DNA"/>
</dbReference>
<evidence type="ECO:0000256" key="2">
    <source>
        <dbReference type="ARBA" id="ARBA00022475"/>
    </source>
</evidence>
<feature type="transmembrane region" description="Helical" evidence="6">
    <location>
        <begin position="79"/>
        <end position="98"/>
    </location>
</feature>
<evidence type="ECO:0000313" key="7">
    <source>
        <dbReference type="EMBL" id="RDV84297.1"/>
    </source>
</evidence>
<feature type="transmembrane region" description="Helical" evidence="6">
    <location>
        <begin position="275"/>
        <end position="293"/>
    </location>
</feature>
<name>A0A3D8P6T5_9THEO</name>
<organism evidence="7 8">
    <name type="scientific">Ammonifex thiophilus</name>
    <dbReference type="NCBI Taxonomy" id="444093"/>
    <lineage>
        <taxon>Bacteria</taxon>
        <taxon>Bacillati</taxon>
        <taxon>Bacillota</taxon>
        <taxon>Clostridia</taxon>
        <taxon>Thermoanaerobacterales</taxon>
        <taxon>Thermoanaerobacteraceae</taxon>
        <taxon>Ammonifex</taxon>
    </lineage>
</organism>
<keyword evidence="8" id="KW-1185">Reference proteome</keyword>
<evidence type="ECO:0000256" key="6">
    <source>
        <dbReference type="SAM" id="Phobius"/>
    </source>
</evidence>
<feature type="transmembrane region" description="Helical" evidence="6">
    <location>
        <begin position="167"/>
        <end position="191"/>
    </location>
</feature>
<comment type="caution">
    <text evidence="7">The sequence shown here is derived from an EMBL/GenBank/DDBJ whole genome shotgun (WGS) entry which is preliminary data.</text>
</comment>
<dbReference type="InterPro" id="IPR003841">
    <property type="entry name" value="Na/Pi_transpt"/>
</dbReference>
<keyword evidence="5 6" id="KW-0472">Membrane</keyword>
<dbReference type="Pfam" id="PF02690">
    <property type="entry name" value="Na_Pi_cotrans"/>
    <property type="match status" value="2"/>
</dbReference>
<keyword evidence="2" id="KW-1003">Cell membrane</keyword>
<evidence type="ECO:0000256" key="1">
    <source>
        <dbReference type="ARBA" id="ARBA00004651"/>
    </source>
</evidence>
<dbReference type="PANTHER" id="PTHR10010">
    <property type="entry name" value="SOLUTE CARRIER FAMILY 34 SODIUM PHOSPHATE , MEMBER 2-RELATED"/>
    <property type="match status" value="1"/>
</dbReference>
<reference evidence="7 8" key="1">
    <citation type="submission" date="2018-08" db="EMBL/GenBank/DDBJ databases">
        <title>Form III RuBisCO-mediated autotrophy in Thermodesulfobium bacteria.</title>
        <authorList>
            <person name="Toshchakov S.V."/>
            <person name="Kublanov I.V."/>
            <person name="Frolov E."/>
            <person name="Bonch-Osmolovskaya E.A."/>
            <person name="Tourova T.P."/>
            <person name="Chernych N.A."/>
            <person name="Lebedinsky A.V."/>
        </authorList>
    </citation>
    <scope>NUCLEOTIDE SEQUENCE [LARGE SCALE GENOMIC DNA]</scope>
    <source>
        <strain evidence="7 8">SR</strain>
    </source>
</reference>
<sequence length="303" mass="32285">MLEVAVGFLLLLGGLKLIQEGLVRLAGSRATALLGNLLVGPWRSFLAGLAAAALTQSSTAVSVLTVGLVHSHFLSLPEAIGIILGANVGTTLTVQLMVLKPGSLAYYLGTLGIFLLPKRPPWRHAGMALLGLGLIFAGIAWFEIGCRKLEQHPWLLAPLNAAEKSHLLAFLLSTLVTALLHSSSLTTGLAMTLYAQGMVSRETALVFVLGNNLGTCFTALLVSLVSSNAGRRVALAHFLVNLGGALLFFPLLYPWGMLARWLSSGPAHEVANAHTLYNLITSLVLLPFCRPLARFLEKLLPDR</sequence>
<accession>A0A3D8P6T5</accession>
<proteinExistence type="predicted"/>
<dbReference type="PANTHER" id="PTHR10010:SF46">
    <property type="entry name" value="SODIUM-DEPENDENT PHOSPHATE TRANSPORT PROTEIN 2B"/>
    <property type="match status" value="1"/>
</dbReference>
<evidence type="ECO:0000256" key="3">
    <source>
        <dbReference type="ARBA" id="ARBA00022692"/>
    </source>
</evidence>
<feature type="transmembrane region" description="Helical" evidence="6">
    <location>
        <begin position="203"/>
        <end position="222"/>
    </location>
</feature>
<evidence type="ECO:0000313" key="8">
    <source>
        <dbReference type="Proteomes" id="UP000256329"/>
    </source>
</evidence>
<evidence type="ECO:0000256" key="5">
    <source>
        <dbReference type="ARBA" id="ARBA00023136"/>
    </source>
</evidence>
<protein>
    <submittedName>
        <fullName evidence="7">Na/Pi cotransporter family protein</fullName>
    </submittedName>
</protein>
<keyword evidence="4 6" id="KW-1133">Transmembrane helix</keyword>
<dbReference type="GO" id="GO:0005436">
    <property type="term" value="F:sodium:phosphate symporter activity"/>
    <property type="evidence" value="ECO:0007669"/>
    <property type="project" value="InterPro"/>
</dbReference>
<feature type="transmembrane region" description="Helical" evidence="6">
    <location>
        <begin position="44"/>
        <end position="67"/>
    </location>
</feature>
<dbReference type="NCBIfam" id="NF037997">
    <property type="entry name" value="Na_Pi_symport"/>
    <property type="match status" value="1"/>
</dbReference>